<dbReference type="Proteomes" id="UP001160483">
    <property type="component" value="Unassembled WGS sequence"/>
</dbReference>
<sequence length="136" mass="15405">MLSSGLKSCTLTDPLYRYPQLRSFVMPPHAAMSTTNQVMRTTIQLYRDTLRLAKHIGGNSKKGQAIKQLVRKEFEKGRSETDPEKIEALKANAVRGLSNYLVLANSSKDKRLHDAMNTKTTSKVDDYPMQAEFRDL</sequence>
<reference evidence="2" key="1">
    <citation type="submission" date="2021-11" db="EMBL/GenBank/DDBJ databases">
        <authorList>
            <person name="Islam A."/>
            <person name="Islam S."/>
            <person name="Flora M.S."/>
            <person name="Rahman M."/>
            <person name="Ziaur R.M."/>
            <person name="Epstein J.H."/>
            <person name="Hassan M."/>
            <person name="Klassen M."/>
            <person name="Woodard K."/>
            <person name="Webb A."/>
            <person name="Webby R.J."/>
            <person name="El Zowalaty M.E."/>
        </authorList>
    </citation>
    <scope>NUCLEOTIDE SEQUENCE</scope>
    <source>
        <strain evidence="2">Pbs3</strain>
    </source>
</reference>
<accession>A0AAU9KXJ9</accession>
<name>A0AAU9KXJ9_9STRA</name>
<proteinExistence type="predicted"/>
<comment type="caution">
    <text evidence="2">The sequence shown here is derived from an EMBL/GenBank/DDBJ whole genome shotgun (WGS) entry which is preliminary data.</text>
</comment>
<evidence type="ECO:0000313" key="2">
    <source>
        <dbReference type="EMBL" id="CAH0479211.1"/>
    </source>
</evidence>
<dbReference type="Pfam" id="PF05347">
    <property type="entry name" value="Complex1_LYR"/>
    <property type="match status" value="1"/>
</dbReference>
<evidence type="ECO:0000259" key="1">
    <source>
        <dbReference type="Pfam" id="PF05347"/>
    </source>
</evidence>
<evidence type="ECO:0000313" key="3">
    <source>
        <dbReference type="Proteomes" id="UP001160483"/>
    </source>
</evidence>
<dbReference type="AlphaFoldDB" id="A0AAU9KXJ9"/>
<dbReference type="EMBL" id="CAKKTJ010000296">
    <property type="protein sequence ID" value="CAH0479211.1"/>
    <property type="molecule type" value="Genomic_DNA"/>
</dbReference>
<organism evidence="2 3">
    <name type="scientific">Peronospora belbahrii</name>
    <dbReference type="NCBI Taxonomy" id="622444"/>
    <lineage>
        <taxon>Eukaryota</taxon>
        <taxon>Sar</taxon>
        <taxon>Stramenopiles</taxon>
        <taxon>Oomycota</taxon>
        <taxon>Peronosporomycetes</taxon>
        <taxon>Peronosporales</taxon>
        <taxon>Peronosporaceae</taxon>
        <taxon>Peronospora</taxon>
    </lineage>
</organism>
<protein>
    <recommendedName>
        <fullName evidence="1">Complex 1 LYR protein domain-containing protein</fullName>
    </recommendedName>
</protein>
<feature type="domain" description="Complex 1 LYR protein" evidence="1">
    <location>
        <begin position="41"/>
        <end position="97"/>
    </location>
</feature>
<dbReference type="CDD" id="cd20251">
    <property type="entry name" value="Complex1_LYR_SF"/>
    <property type="match status" value="1"/>
</dbReference>
<dbReference type="PANTHER" id="PTHR47579:SF3">
    <property type="entry name" value="COMPLEX 1 LYR PROTEIN DOMAIN-CONTAINING PROTEIN"/>
    <property type="match status" value="1"/>
</dbReference>
<dbReference type="PANTHER" id="PTHR47579">
    <property type="entry name" value="COMPLEX 1 LYR PROTEIN"/>
    <property type="match status" value="1"/>
</dbReference>
<gene>
    <name evidence="2" type="ORF">PBS003_LOCUS5864</name>
</gene>
<dbReference type="InterPro" id="IPR008011">
    <property type="entry name" value="Complex1_LYR_dom"/>
</dbReference>